<feature type="compositionally biased region" description="Basic and acidic residues" evidence="10">
    <location>
        <begin position="314"/>
        <end position="323"/>
    </location>
</feature>
<dbReference type="GO" id="GO:0005886">
    <property type="term" value="C:plasma membrane"/>
    <property type="evidence" value="ECO:0007669"/>
    <property type="project" value="UniProtKB-SubCell"/>
</dbReference>
<keyword evidence="8 9" id="KW-0975">Bacterial flagellum</keyword>
<keyword evidence="7 11" id="KW-0472">Membrane</keyword>
<keyword evidence="4" id="KW-1003">Cell membrane</keyword>
<evidence type="ECO:0000256" key="11">
    <source>
        <dbReference type="SAM" id="Phobius"/>
    </source>
</evidence>
<keyword evidence="6 11" id="KW-1133">Transmembrane helix</keyword>
<reference evidence="14 15" key="1">
    <citation type="submission" date="2018-05" db="EMBL/GenBank/DDBJ databases">
        <title>Genomic Encyclopedia of Type Strains, Phase IV (KMG-IV): sequencing the most valuable type-strain genomes for metagenomic binning, comparative biology and taxonomic classification.</title>
        <authorList>
            <person name="Goeker M."/>
        </authorList>
    </citation>
    <scope>NUCLEOTIDE SEQUENCE [LARGE SCALE GENOMIC DNA]</scope>
    <source>
        <strain evidence="14 15">DSM 16097</strain>
    </source>
</reference>
<dbReference type="PIRSF" id="PIRSF004862">
    <property type="entry name" value="FliF"/>
    <property type="match status" value="1"/>
</dbReference>
<dbReference type="Proteomes" id="UP000245708">
    <property type="component" value="Unassembled WGS sequence"/>
</dbReference>
<dbReference type="InterPro" id="IPR006182">
    <property type="entry name" value="FliF_N_dom"/>
</dbReference>
<dbReference type="InterPro" id="IPR043427">
    <property type="entry name" value="YscJ/FliF"/>
</dbReference>
<evidence type="ECO:0000256" key="8">
    <source>
        <dbReference type="ARBA" id="ARBA00023143"/>
    </source>
</evidence>
<evidence type="ECO:0000256" key="2">
    <source>
        <dbReference type="ARBA" id="ARBA00004651"/>
    </source>
</evidence>
<evidence type="ECO:0000256" key="9">
    <source>
        <dbReference type="PIRNR" id="PIRNR004862"/>
    </source>
</evidence>
<keyword evidence="15" id="KW-1185">Reference proteome</keyword>
<feature type="transmembrane region" description="Helical" evidence="11">
    <location>
        <begin position="18"/>
        <end position="37"/>
    </location>
</feature>
<feature type="transmembrane region" description="Helical" evidence="11">
    <location>
        <begin position="421"/>
        <end position="439"/>
    </location>
</feature>
<comment type="function">
    <text evidence="9">The M ring may be actively involved in energy transduction.</text>
</comment>
<comment type="similarity">
    <text evidence="3 9">Belongs to the FliF family.</text>
</comment>
<dbReference type="PANTHER" id="PTHR30046">
    <property type="entry name" value="FLAGELLAR M-RING PROTEIN"/>
    <property type="match status" value="1"/>
</dbReference>
<dbReference type="Pfam" id="PF01514">
    <property type="entry name" value="YscJ_FliF"/>
    <property type="match status" value="1"/>
</dbReference>
<keyword evidence="14" id="KW-0966">Cell projection</keyword>
<dbReference type="GO" id="GO:0003774">
    <property type="term" value="F:cytoskeletal motor activity"/>
    <property type="evidence" value="ECO:0007669"/>
    <property type="project" value="InterPro"/>
</dbReference>
<feature type="domain" description="Flagellar M-ring N-terminal" evidence="12">
    <location>
        <begin position="38"/>
        <end position="204"/>
    </location>
</feature>
<name>A0A316GXJ1_9RHOB</name>
<dbReference type="PANTHER" id="PTHR30046:SF0">
    <property type="entry name" value="FLAGELLAR M-RING PROTEIN"/>
    <property type="match status" value="1"/>
</dbReference>
<keyword evidence="14" id="KW-0969">Cilium</keyword>
<evidence type="ECO:0000256" key="3">
    <source>
        <dbReference type="ARBA" id="ARBA00007971"/>
    </source>
</evidence>
<evidence type="ECO:0000256" key="7">
    <source>
        <dbReference type="ARBA" id="ARBA00023136"/>
    </source>
</evidence>
<dbReference type="AlphaFoldDB" id="A0A316GXJ1"/>
<sequence length="561" mass="58713">MTTLTELWRGMDGRRRGFLIGGLAAIAVILVILTRLATAPSYELLYAGLDPAAASDVVAAVEARGVAYRVQGDTILVDSRERDALRMSLAGEGLPANGAAGYELLDGLSGFGTTSQMFDAAYWRAREGELARTIISSPRIRAARVHIANPGADPFQPARDVTASVALRPAAGGLAPGHAQALRYLVASSVPGLLPENVTILDADSGQVLGGADSMAPAADAAARAESLRRNIERLLAARVGPGNAVVQVNVELETMRETIVERRIDPDSRTAIATETDERTNTARDAASGGVTVASNLPEGDAGPGGSSSSEGSETRERVTFDMSELQREVAREPGDIRRISVAVLLNGVRTIGTDGIATVEPRPEAEIAALQALVQSAIGYTADRGDSVTIQSMAFEEMVPGDLVLPGFADRMSLDLGRVLQTLVLAAAALFIAFGLLRPMLRREPVAALSDPMAFATALPGAAPGYDRSLAAPVLAAGPAPLPSLAAPLGAVPQTMERAETAATGLPALPAALPAARGGDPVESLPDPVDRLRRLIEEREEETIEILRSWMEEDEGARP</sequence>
<dbReference type="GO" id="GO:0009431">
    <property type="term" value="C:bacterial-type flagellum basal body, MS ring"/>
    <property type="evidence" value="ECO:0007669"/>
    <property type="project" value="InterPro"/>
</dbReference>
<dbReference type="RefSeq" id="WP_281269414.1">
    <property type="nucleotide sequence ID" value="NZ_QGGW01000006.1"/>
</dbReference>
<evidence type="ECO:0000313" key="14">
    <source>
        <dbReference type="EMBL" id="PWK59813.1"/>
    </source>
</evidence>
<evidence type="ECO:0000256" key="6">
    <source>
        <dbReference type="ARBA" id="ARBA00022989"/>
    </source>
</evidence>
<dbReference type="EMBL" id="QGGW01000006">
    <property type="protein sequence ID" value="PWK59813.1"/>
    <property type="molecule type" value="Genomic_DNA"/>
</dbReference>
<evidence type="ECO:0000259" key="12">
    <source>
        <dbReference type="Pfam" id="PF01514"/>
    </source>
</evidence>
<comment type="subcellular location">
    <subcellularLocation>
        <location evidence="1 9">Bacterial flagellum basal body</location>
    </subcellularLocation>
    <subcellularLocation>
        <location evidence="2">Cell membrane</location>
        <topology evidence="2">Multi-pass membrane protein</topology>
    </subcellularLocation>
</comment>
<accession>A0A316GXJ1</accession>
<evidence type="ECO:0000259" key="13">
    <source>
        <dbReference type="Pfam" id="PF08345"/>
    </source>
</evidence>
<comment type="caution">
    <text evidence="14">The sequence shown here is derived from an EMBL/GenBank/DDBJ whole genome shotgun (WGS) entry which is preliminary data.</text>
</comment>
<organism evidence="14 15">
    <name type="scientific">Roseicyclus mahoneyensis</name>
    <dbReference type="NCBI Taxonomy" id="164332"/>
    <lineage>
        <taxon>Bacteria</taxon>
        <taxon>Pseudomonadati</taxon>
        <taxon>Pseudomonadota</taxon>
        <taxon>Alphaproteobacteria</taxon>
        <taxon>Rhodobacterales</taxon>
        <taxon>Roseobacteraceae</taxon>
        <taxon>Roseicyclus</taxon>
    </lineage>
</organism>
<proteinExistence type="inferred from homology"/>
<evidence type="ECO:0000256" key="10">
    <source>
        <dbReference type="SAM" id="MobiDB-lite"/>
    </source>
</evidence>
<keyword evidence="5 11" id="KW-0812">Transmembrane</keyword>
<dbReference type="InterPro" id="IPR000067">
    <property type="entry name" value="FlgMring_FliF"/>
</dbReference>
<evidence type="ECO:0000256" key="1">
    <source>
        <dbReference type="ARBA" id="ARBA00004117"/>
    </source>
</evidence>
<protein>
    <recommendedName>
        <fullName evidence="9">Flagellar M-ring protein</fullName>
    </recommendedName>
</protein>
<feature type="region of interest" description="Disordered" evidence="10">
    <location>
        <begin position="268"/>
        <end position="323"/>
    </location>
</feature>
<evidence type="ECO:0000256" key="5">
    <source>
        <dbReference type="ARBA" id="ARBA00022692"/>
    </source>
</evidence>
<dbReference type="Pfam" id="PF08345">
    <property type="entry name" value="YscJ_FliF_C"/>
    <property type="match status" value="1"/>
</dbReference>
<evidence type="ECO:0000313" key="15">
    <source>
        <dbReference type="Proteomes" id="UP000245708"/>
    </source>
</evidence>
<dbReference type="GO" id="GO:0071973">
    <property type="term" value="P:bacterial-type flagellum-dependent cell motility"/>
    <property type="evidence" value="ECO:0007669"/>
    <property type="project" value="InterPro"/>
</dbReference>
<dbReference type="NCBIfam" id="TIGR00206">
    <property type="entry name" value="fliF"/>
    <property type="match status" value="1"/>
</dbReference>
<dbReference type="PRINTS" id="PR01009">
    <property type="entry name" value="FLGMRINGFLIF"/>
</dbReference>
<dbReference type="InterPro" id="IPR045851">
    <property type="entry name" value="AMP-bd_C_sf"/>
</dbReference>
<evidence type="ECO:0000256" key="4">
    <source>
        <dbReference type="ARBA" id="ARBA00022475"/>
    </source>
</evidence>
<keyword evidence="14" id="KW-0282">Flagellum</keyword>
<dbReference type="InterPro" id="IPR013556">
    <property type="entry name" value="Flag_M-ring_C"/>
</dbReference>
<gene>
    <name evidence="14" type="ORF">C7455_10699</name>
</gene>
<feature type="domain" description="Flagellar M-ring C-terminal" evidence="13">
    <location>
        <begin position="236"/>
        <end position="397"/>
    </location>
</feature>
<dbReference type="Gene3D" id="3.30.300.30">
    <property type="match status" value="1"/>
</dbReference>